<dbReference type="HOGENOM" id="CLU_044315_2_2_6"/>
<feature type="coiled-coil region" evidence="1">
    <location>
        <begin position="49"/>
        <end position="76"/>
    </location>
</feature>
<keyword evidence="1" id="KW-0132">Cell division</keyword>
<reference evidence="4 5" key="1">
    <citation type="journal article" date="2013" name="Genome Announc.">
        <title>Draft Genome Sequence of the Moderately Halophilic Bacterium Marinobacter lipolyticus Strain SM19.</title>
        <authorList>
            <person name="Papke R.T."/>
            <person name="de la Haba R.R."/>
            <person name="Infante-Dominguez C."/>
            <person name="Perez D."/>
            <person name="Sanchez-Porro C."/>
            <person name="Lapierre P."/>
            <person name="Ventosa A."/>
        </authorList>
    </citation>
    <scope>NUCLEOTIDE SEQUENCE [LARGE SCALE GENOMIC DNA]</scope>
    <source>
        <strain evidence="4 5">SM19</strain>
    </source>
</reference>
<dbReference type="InterPro" id="IPR032519">
    <property type="entry name" value="YbgF_tri"/>
</dbReference>
<dbReference type="Pfam" id="PF16331">
    <property type="entry name" value="TolA_bind_tri"/>
    <property type="match status" value="1"/>
</dbReference>
<keyword evidence="1" id="KW-0175">Coiled coil</keyword>
<evidence type="ECO:0000313" key="4">
    <source>
        <dbReference type="EMBL" id="EON92787.1"/>
    </source>
</evidence>
<feature type="region of interest" description="Disordered" evidence="2">
    <location>
        <begin position="93"/>
        <end position="122"/>
    </location>
</feature>
<organism evidence="4 5">
    <name type="scientific">Marinobacter lipolyticus SM19</name>
    <dbReference type="NCBI Taxonomy" id="1318628"/>
    <lineage>
        <taxon>Bacteria</taxon>
        <taxon>Pseudomonadati</taxon>
        <taxon>Pseudomonadota</taxon>
        <taxon>Gammaproteobacteria</taxon>
        <taxon>Pseudomonadales</taxon>
        <taxon>Marinobacteraceae</taxon>
        <taxon>Marinobacter</taxon>
    </lineage>
</organism>
<evidence type="ECO:0000256" key="1">
    <source>
        <dbReference type="HAMAP-Rule" id="MF_02066"/>
    </source>
</evidence>
<keyword evidence="1" id="KW-0131">Cell cycle</keyword>
<evidence type="ECO:0000259" key="3">
    <source>
        <dbReference type="Pfam" id="PF16331"/>
    </source>
</evidence>
<keyword evidence="1" id="KW-0574">Periplasm</keyword>
<comment type="caution">
    <text evidence="4">The sequence shown here is derived from an EMBL/GenBank/DDBJ whole genome shotgun (WGS) entry which is preliminary data.</text>
</comment>
<dbReference type="InterPro" id="IPR019734">
    <property type="entry name" value="TPR_rpt"/>
</dbReference>
<dbReference type="InterPro" id="IPR014162">
    <property type="entry name" value="CpoB_C"/>
</dbReference>
<protein>
    <recommendedName>
        <fullName evidence="1">Cell division coordinator CpoB</fullName>
    </recommendedName>
</protein>
<dbReference type="GO" id="GO:0070206">
    <property type="term" value="P:protein trimerization"/>
    <property type="evidence" value="ECO:0007669"/>
    <property type="project" value="InterPro"/>
</dbReference>
<keyword evidence="5" id="KW-1185">Reference proteome</keyword>
<feature type="chain" id="PRO_5009992719" description="Cell division coordinator CpoB" evidence="1">
    <location>
        <begin position="19"/>
        <end position="256"/>
    </location>
</feature>
<dbReference type="InterPro" id="IPR011990">
    <property type="entry name" value="TPR-like_helical_dom_sf"/>
</dbReference>
<dbReference type="Pfam" id="PF13174">
    <property type="entry name" value="TPR_6"/>
    <property type="match status" value="1"/>
</dbReference>
<dbReference type="PATRIC" id="fig|1318628.3.peg.1710"/>
<accession>R8B2H3</accession>
<feature type="signal peptide" evidence="1">
    <location>
        <begin position="1"/>
        <end position="18"/>
    </location>
</feature>
<dbReference type="Gene3D" id="1.20.5.110">
    <property type="match status" value="1"/>
</dbReference>
<gene>
    <name evidence="1" type="primary">cpoB</name>
    <name evidence="4" type="ORF">MARLIPOL_08539</name>
</gene>
<dbReference type="Gene3D" id="1.25.40.10">
    <property type="entry name" value="Tetratricopeptide repeat domain"/>
    <property type="match status" value="1"/>
</dbReference>
<sequence length="256" mass="28398" precursor="true">MATAVLSLALGPAGGALAQSTTPVFQDNASQARSKASGSQANAELFYMIQQLQGEVRRLQGEVEEQRNLIDRLTRQSRDRYIDLDQRILELSEQVSSGGAAPGTNESGDAAAADSAANEKPVAKVYRQPEADEREAYEQIQDLIHQEKKYDEAINRIYDFVDKYPEGDLSVNAYYWLGEVYLVKPQLEQAKQAFTIVATRYADHRKAPDAVYKLGVTLDRLNEKSEAKSRMESVVRNYPGTNAAKLAQKYLDSLGS</sequence>
<comment type="similarity">
    <text evidence="1">Belongs to the CpoB family.</text>
</comment>
<dbReference type="InterPro" id="IPR034706">
    <property type="entry name" value="CpoB"/>
</dbReference>
<evidence type="ECO:0000313" key="5">
    <source>
        <dbReference type="Proteomes" id="UP000016540"/>
    </source>
</evidence>
<keyword evidence="1" id="KW-0732">Signal</keyword>
<dbReference type="GO" id="GO:0030288">
    <property type="term" value="C:outer membrane-bounded periplasmic space"/>
    <property type="evidence" value="ECO:0007669"/>
    <property type="project" value="UniProtKB-UniRule"/>
</dbReference>
<dbReference type="eggNOG" id="COG1729">
    <property type="taxonomic scope" value="Bacteria"/>
</dbReference>
<dbReference type="HAMAP" id="MF_02066">
    <property type="entry name" value="CpoB"/>
    <property type="match status" value="1"/>
</dbReference>
<dbReference type="STRING" id="1318628.MARLIPOL_08539"/>
<dbReference type="AlphaFoldDB" id="R8B2H3"/>
<dbReference type="Proteomes" id="UP000016540">
    <property type="component" value="Unassembled WGS sequence"/>
</dbReference>
<evidence type="ECO:0000256" key="2">
    <source>
        <dbReference type="SAM" id="MobiDB-lite"/>
    </source>
</evidence>
<proteinExistence type="inferred from homology"/>
<dbReference type="GO" id="GO:0043093">
    <property type="term" value="P:FtsZ-dependent cytokinesis"/>
    <property type="evidence" value="ECO:0007669"/>
    <property type="project" value="UniProtKB-UniRule"/>
</dbReference>
<dbReference type="NCBIfam" id="TIGR02795">
    <property type="entry name" value="tol_pal_ybgF"/>
    <property type="match status" value="1"/>
</dbReference>
<feature type="domain" description="YbgF trimerisation" evidence="3">
    <location>
        <begin position="38"/>
        <end position="94"/>
    </location>
</feature>
<dbReference type="SUPFAM" id="SSF48452">
    <property type="entry name" value="TPR-like"/>
    <property type="match status" value="1"/>
</dbReference>
<comment type="subcellular location">
    <subcellularLocation>
        <location evidence="1">Periplasm</location>
    </subcellularLocation>
</comment>
<comment type="function">
    <text evidence="1">Mediates coordination of peptidoglycan synthesis and outer membrane constriction during cell division.</text>
</comment>
<dbReference type="EMBL" id="ASAD01000010">
    <property type="protein sequence ID" value="EON92787.1"/>
    <property type="molecule type" value="Genomic_DNA"/>
</dbReference>
<name>R8B2H3_9GAMM</name>